<evidence type="ECO:0000313" key="1">
    <source>
        <dbReference type="EMBL" id="SUM53810.1"/>
    </source>
</evidence>
<dbReference type="AlphaFoldDB" id="A0A380GJI4"/>
<accession>A0A380GJI4</accession>
<name>A0A380GJI4_9STAP</name>
<protein>
    <submittedName>
        <fullName evidence="1">Uncharacterized protein</fullName>
    </submittedName>
</protein>
<evidence type="ECO:0000313" key="2">
    <source>
        <dbReference type="Proteomes" id="UP000254412"/>
    </source>
</evidence>
<dbReference type="RefSeq" id="WP_255312510.1">
    <property type="nucleotide sequence ID" value="NZ_BMCF01000007.1"/>
</dbReference>
<dbReference type="Proteomes" id="UP000254412">
    <property type="component" value="Unassembled WGS sequence"/>
</dbReference>
<gene>
    <name evidence="1" type="ORF">NCTC13834_00093</name>
</gene>
<dbReference type="EMBL" id="UHDS01000001">
    <property type="protein sequence ID" value="SUM53810.1"/>
    <property type="molecule type" value="Genomic_DNA"/>
</dbReference>
<proteinExistence type="predicted"/>
<sequence length="41" mass="4835">MEILIKIIDIIVAIVSTFTDESSKYLAKLKEKRDIKKKRKK</sequence>
<organism evidence="1 2">
    <name type="scientific">Staphylococcus nepalensis</name>
    <dbReference type="NCBI Taxonomy" id="214473"/>
    <lineage>
        <taxon>Bacteria</taxon>
        <taxon>Bacillati</taxon>
        <taxon>Bacillota</taxon>
        <taxon>Bacilli</taxon>
        <taxon>Bacillales</taxon>
        <taxon>Staphylococcaceae</taxon>
        <taxon>Staphylococcus</taxon>
    </lineage>
</organism>
<reference evidence="1 2" key="1">
    <citation type="submission" date="2018-06" db="EMBL/GenBank/DDBJ databases">
        <authorList>
            <consortium name="Pathogen Informatics"/>
            <person name="Doyle S."/>
        </authorList>
    </citation>
    <scope>NUCLEOTIDE SEQUENCE [LARGE SCALE GENOMIC DNA]</scope>
    <source>
        <strain evidence="1 2">NCTC13834</strain>
    </source>
</reference>